<reference evidence="8" key="1">
    <citation type="submission" date="2021-01" db="EMBL/GenBank/DDBJ databases">
        <authorList>
            <person name="Corre E."/>
            <person name="Pelletier E."/>
            <person name="Niang G."/>
            <person name="Scheremetjew M."/>
            <person name="Finn R."/>
            <person name="Kale V."/>
            <person name="Holt S."/>
            <person name="Cochrane G."/>
            <person name="Meng A."/>
            <person name="Brown T."/>
            <person name="Cohen L."/>
        </authorList>
    </citation>
    <scope>NUCLEOTIDE SEQUENCE</scope>
    <source>
        <strain evidence="8">NY070348D</strain>
    </source>
</reference>
<feature type="zinc finger region" description="C3H1-type" evidence="5">
    <location>
        <begin position="351"/>
        <end position="380"/>
    </location>
</feature>
<dbReference type="Pfam" id="PF13639">
    <property type="entry name" value="zf-RING_2"/>
    <property type="match status" value="1"/>
</dbReference>
<dbReference type="Gene3D" id="3.30.40.10">
    <property type="entry name" value="Zinc/RING finger domain, C3HC4 (zinc finger)"/>
    <property type="match status" value="1"/>
</dbReference>
<dbReference type="AlphaFoldDB" id="A0A7S2WI76"/>
<dbReference type="GO" id="GO:0061630">
    <property type="term" value="F:ubiquitin protein ligase activity"/>
    <property type="evidence" value="ECO:0007669"/>
    <property type="project" value="InterPro"/>
</dbReference>
<dbReference type="GO" id="GO:0000209">
    <property type="term" value="P:protein polyubiquitination"/>
    <property type="evidence" value="ECO:0007669"/>
    <property type="project" value="InterPro"/>
</dbReference>
<evidence type="ECO:0000259" key="7">
    <source>
        <dbReference type="PROSITE" id="PS50103"/>
    </source>
</evidence>
<dbReference type="PROSITE" id="PS50089">
    <property type="entry name" value="ZF_RING_2"/>
    <property type="match status" value="1"/>
</dbReference>
<keyword evidence="4 5" id="KW-0862">Zinc</keyword>
<dbReference type="EMBL" id="HBHK01015433">
    <property type="protein sequence ID" value="CAD9687932.1"/>
    <property type="molecule type" value="Transcribed_RNA"/>
</dbReference>
<keyword evidence="2 5" id="KW-0479">Metal-binding</keyword>
<evidence type="ECO:0000256" key="5">
    <source>
        <dbReference type="PROSITE-ProRule" id="PRU00723"/>
    </source>
</evidence>
<feature type="domain" description="RING-type" evidence="6">
    <location>
        <begin position="267"/>
        <end position="322"/>
    </location>
</feature>
<dbReference type="SMART" id="SM00184">
    <property type="entry name" value="RING"/>
    <property type="match status" value="1"/>
</dbReference>
<evidence type="ECO:0000259" key="6">
    <source>
        <dbReference type="PROSITE" id="PS50089"/>
    </source>
</evidence>
<dbReference type="Gene3D" id="3.30.1370.210">
    <property type="match status" value="1"/>
</dbReference>
<dbReference type="PROSITE" id="PS50103">
    <property type="entry name" value="ZF_C3H1"/>
    <property type="match status" value="4"/>
</dbReference>
<dbReference type="InterPro" id="IPR045072">
    <property type="entry name" value="MKRN-like"/>
</dbReference>
<evidence type="ECO:0000256" key="3">
    <source>
        <dbReference type="ARBA" id="ARBA00022771"/>
    </source>
</evidence>
<dbReference type="InterPro" id="IPR017907">
    <property type="entry name" value="Znf_RING_CS"/>
</dbReference>
<dbReference type="SUPFAM" id="SSF57850">
    <property type="entry name" value="RING/U-box"/>
    <property type="match status" value="1"/>
</dbReference>
<feature type="zinc finger region" description="C3H1-type" evidence="5">
    <location>
        <begin position="51"/>
        <end position="73"/>
    </location>
</feature>
<dbReference type="GO" id="GO:0008270">
    <property type="term" value="F:zinc ion binding"/>
    <property type="evidence" value="ECO:0007669"/>
    <property type="project" value="UniProtKB-KW"/>
</dbReference>
<evidence type="ECO:0000256" key="4">
    <source>
        <dbReference type="ARBA" id="ARBA00022833"/>
    </source>
</evidence>
<feature type="domain" description="C3H1-type" evidence="7">
    <location>
        <begin position="51"/>
        <end position="73"/>
    </location>
</feature>
<feature type="domain" description="C3H1-type" evidence="7">
    <location>
        <begin position="351"/>
        <end position="380"/>
    </location>
</feature>
<proteinExistence type="predicted"/>
<evidence type="ECO:0000256" key="1">
    <source>
        <dbReference type="ARBA" id="ARBA00022679"/>
    </source>
</evidence>
<dbReference type="PROSITE" id="PS00518">
    <property type="entry name" value="ZF_RING_1"/>
    <property type="match status" value="1"/>
</dbReference>
<keyword evidence="3 5" id="KW-0863">Zinc-finger</keyword>
<dbReference type="SMART" id="SM00356">
    <property type="entry name" value="ZnF_C3H1"/>
    <property type="match status" value="4"/>
</dbReference>
<accession>A0A7S2WI76</accession>
<evidence type="ECO:0000313" key="8">
    <source>
        <dbReference type="EMBL" id="CAD9687932.1"/>
    </source>
</evidence>
<sequence>MASESEAPPSPSREMLPCQYYVLGVCSHENQSGCKFSHDPNVAKPGILKEPCKHYAGGYCRNGGFCLNVHDPESRIKKPANRELKPVITMYNQMAINSQPPRAPEREIDLKGTCLEGDGLKLETLSFNNNKVSSPEPSYDSYQPYQQQQYKQQDQGLNQDFYHRGLEQEETVYFYGDLPTQQPPAMAPATKAVDWGKIASTMEGQDASSGPVCKFFLAGNCRFGDTCRNTHTVQTQEQQEHTEVISRCEQDVEMTEFERECSVDLECGICLENIMQTSTKRFGILTGCDHVFCLKCIKDWRSSDTKSSENGQVLVRRCPLCREPSYFVIPCDRMVRDPERKKMLIEGYQQGMGTIHCKHFDRGNGTCPFGTSCFYKHVYSNGTVQDPGEVRIYRDGYGGTRTESVNRLGAYFDKALKR</sequence>
<feature type="domain" description="C3H1-type" evidence="7">
    <location>
        <begin position="207"/>
        <end position="234"/>
    </location>
</feature>
<dbReference type="Pfam" id="PF14608">
    <property type="entry name" value="zf-CCCH_2"/>
    <property type="match status" value="3"/>
</dbReference>
<dbReference type="InterPro" id="IPR000571">
    <property type="entry name" value="Znf_CCCH"/>
</dbReference>
<dbReference type="PANTHER" id="PTHR11224:SF10">
    <property type="entry name" value="IP09428P-RELATED"/>
    <property type="match status" value="1"/>
</dbReference>
<protein>
    <recommendedName>
        <fullName evidence="9">RING-type E3 ubiquitin transferase</fullName>
    </recommendedName>
</protein>
<name>A0A7S2WI76_9STRA</name>
<dbReference type="InterPro" id="IPR001841">
    <property type="entry name" value="Znf_RING"/>
</dbReference>
<organism evidence="8">
    <name type="scientific">Mucochytrium quahogii</name>
    <dbReference type="NCBI Taxonomy" id="96639"/>
    <lineage>
        <taxon>Eukaryota</taxon>
        <taxon>Sar</taxon>
        <taxon>Stramenopiles</taxon>
        <taxon>Bigyra</taxon>
        <taxon>Labyrinthulomycetes</taxon>
        <taxon>Thraustochytrida</taxon>
        <taxon>Thraustochytriidae</taxon>
        <taxon>Mucochytrium</taxon>
    </lineage>
</organism>
<feature type="zinc finger region" description="C3H1-type" evidence="5">
    <location>
        <begin position="12"/>
        <end position="41"/>
    </location>
</feature>
<dbReference type="InterPro" id="IPR036855">
    <property type="entry name" value="Znf_CCCH_sf"/>
</dbReference>
<dbReference type="Gene3D" id="4.10.1000.10">
    <property type="entry name" value="Zinc finger, CCCH-type"/>
    <property type="match status" value="1"/>
</dbReference>
<keyword evidence="1" id="KW-0808">Transferase</keyword>
<dbReference type="CDD" id="cd16521">
    <property type="entry name" value="RING-HC_MKRN"/>
    <property type="match status" value="1"/>
</dbReference>
<dbReference type="InterPro" id="IPR013083">
    <property type="entry name" value="Znf_RING/FYVE/PHD"/>
</dbReference>
<feature type="zinc finger region" description="C3H1-type" evidence="5">
    <location>
        <begin position="207"/>
        <end position="234"/>
    </location>
</feature>
<gene>
    <name evidence="8" type="ORF">QSP1433_LOCUS9697</name>
</gene>
<dbReference type="PANTHER" id="PTHR11224">
    <property type="entry name" value="MAKORIN-RELATED"/>
    <property type="match status" value="1"/>
</dbReference>
<evidence type="ECO:0008006" key="9">
    <source>
        <dbReference type="Google" id="ProtNLM"/>
    </source>
</evidence>
<evidence type="ECO:0000256" key="2">
    <source>
        <dbReference type="ARBA" id="ARBA00022723"/>
    </source>
</evidence>
<feature type="domain" description="C3H1-type" evidence="7">
    <location>
        <begin position="12"/>
        <end position="41"/>
    </location>
</feature>
<dbReference type="SUPFAM" id="SSF90229">
    <property type="entry name" value="CCCH zinc finger"/>
    <property type="match status" value="1"/>
</dbReference>